<dbReference type="Proteomes" id="UP000315753">
    <property type="component" value="Unassembled WGS sequence"/>
</dbReference>
<evidence type="ECO:0000313" key="3">
    <source>
        <dbReference type="Proteomes" id="UP000315753"/>
    </source>
</evidence>
<feature type="transmembrane region" description="Helical" evidence="1">
    <location>
        <begin position="117"/>
        <end position="139"/>
    </location>
</feature>
<dbReference type="EMBL" id="VIGD01000004">
    <property type="protein sequence ID" value="TQE91667.1"/>
    <property type="molecule type" value="Genomic_DNA"/>
</dbReference>
<keyword evidence="1" id="KW-1133">Transmembrane helix</keyword>
<keyword evidence="3" id="KW-1185">Reference proteome</keyword>
<dbReference type="Pfam" id="PF13346">
    <property type="entry name" value="ABC2_membrane_5"/>
    <property type="match status" value="1"/>
</dbReference>
<dbReference type="AlphaFoldDB" id="A0A540V4I3"/>
<organism evidence="2 3">
    <name type="scientific">Ureibacillus terrenus</name>
    <dbReference type="NCBI Taxonomy" id="118246"/>
    <lineage>
        <taxon>Bacteria</taxon>
        <taxon>Bacillati</taxon>
        <taxon>Bacillota</taxon>
        <taxon>Bacilli</taxon>
        <taxon>Bacillales</taxon>
        <taxon>Caryophanaceae</taxon>
        <taxon>Ureibacillus</taxon>
    </lineage>
</organism>
<sequence>MRALILKDLYVMFYQKNLMAILTVLFFIASFFFGDPGLLTVFLSVLCITQINMLLGYDETSNWYRFVYTLPVKKADIVKSKYILSLILLFFIVLIILPVSLITNIMAGSAIALKETFLILSIVGSSLLIILGIIIPVIIKFGIQKGRIFILASIFIPVIAVNVFSNGNIVVRLIEFIDLISLISLPVAAILFYLSYKLSVSILKNKEF</sequence>
<name>A0A540V4I3_9BACL</name>
<keyword evidence="1" id="KW-0812">Transmembrane</keyword>
<keyword evidence="1" id="KW-0472">Membrane</keyword>
<evidence type="ECO:0000313" key="2">
    <source>
        <dbReference type="EMBL" id="TQE91667.1"/>
    </source>
</evidence>
<feature type="transmembrane region" description="Helical" evidence="1">
    <location>
        <begin position="176"/>
        <end position="196"/>
    </location>
</feature>
<accession>A0A540V4I3</accession>
<feature type="transmembrane region" description="Helical" evidence="1">
    <location>
        <begin position="39"/>
        <end position="57"/>
    </location>
</feature>
<feature type="transmembrane region" description="Helical" evidence="1">
    <location>
        <begin position="12"/>
        <end position="33"/>
    </location>
</feature>
<feature type="transmembrane region" description="Helical" evidence="1">
    <location>
        <begin position="146"/>
        <end position="164"/>
    </location>
</feature>
<gene>
    <name evidence="2" type="ORF">FKZ59_04820</name>
</gene>
<dbReference type="RefSeq" id="WP_141601610.1">
    <property type="nucleotide sequence ID" value="NZ_JARMSB010000001.1"/>
</dbReference>
<comment type="caution">
    <text evidence="2">The sequence shown here is derived from an EMBL/GenBank/DDBJ whole genome shotgun (WGS) entry which is preliminary data.</text>
</comment>
<protein>
    <submittedName>
        <fullName evidence="2">ABC-2 transporter permease</fullName>
    </submittedName>
</protein>
<proteinExistence type="predicted"/>
<dbReference type="InterPro" id="IPR025699">
    <property type="entry name" value="ABC2_memb-like"/>
</dbReference>
<evidence type="ECO:0000256" key="1">
    <source>
        <dbReference type="SAM" id="Phobius"/>
    </source>
</evidence>
<feature type="transmembrane region" description="Helical" evidence="1">
    <location>
        <begin position="82"/>
        <end position="105"/>
    </location>
</feature>
<reference evidence="2 3" key="1">
    <citation type="submission" date="2019-06" db="EMBL/GenBank/DDBJ databases">
        <title>Genome sequence of Ureibacillus terrenus.</title>
        <authorList>
            <person name="Maclea K.S."/>
            <person name="Simoes M."/>
        </authorList>
    </citation>
    <scope>NUCLEOTIDE SEQUENCE [LARGE SCALE GENOMIC DNA]</scope>
    <source>
        <strain evidence="2 3">ATCC BAA-384</strain>
    </source>
</reference>
<dbReference type="OrthoDB" id="1655186at2"/>